<evidence type="ECO:0000313" key="2">
    <source>
        <dbReference type="EMBL" id="TCP31102.1"/>
    </source>
</evidence>
<comment type="caution">
    <text evidence="2">The sequence shown here is derived from an EMBL/GenBank/DDBJ whole genome shotgun (WGS) entry which is preliminary data.</text>
</comment>
<dbReference type="Gene3D" id="3.10.180.10">
    <property type="entry name" value="2,3-Dihydroxybiphenyl 1,2-Dioxygenase, domain 1"/>
    <property type="match status" value="1"/>
</dbReference>
<evidence type="ECO:0000313" key="3">
    <source>
        <dbReference type="Proteomes" id="UP000295399"/>
    </source>
</evidence>
<name>A0A4R2P866_RHOSA</name>
<dbReference type="InterPro" id="IPR029068">
    <property type="entry name" value="Glyas_Bleomycin-R_OHBP_Dase"/>
</dbReference>
<dbReference type="Pfam" id="PF22677">
    <property type="entry name" value="Ble-like_N"/>
    <property type="match status" value="1"/>
</dbReference>
<dbReference type="PANTHER" id="PTHR33993:SF2">
    <property type="entry name" value="VOC DOMAIN-CONTAINING PROTEIN"/>
    <property type="match status" value="1"/>
</dbReference>
<dbReference type="PANTHER" id="PTHR33993">
    <property type="entry name" value="GLYOXALASE-RELATED"/>
    <property type="match status" value="1"/>
</dbReference>
<proteinExistence type="predicted"/>
<dbReference type="InterPro" id="IPR052164">
    <property type="entry name" value="Anthracycline_SecMetBiosynth"/>
</dbReference>
<evidence type="ECO:0000259" key="1">
    <source>
        <dbReference type="PROSITE" id="PS51819"/>
    </source>
</evidence>
<accession>A0A4R2P866</accession>
<dbReference type="RefSeq" id="WP_132709358.1">
    <property type="nucleotide sequence ID" value="NZ_JACIGF010000012.1"/>
</dbReference>
<dbReference type="EMBL" id="SLXO01000012">
    <property type="protein sequence ID" value="TCP31102.1"/>
    <property type="molecule type" value="Genomic_DNA"/>
</dbReference>
<protein>
    <recommendedName>
        <fullName evidence="1">VOC domain-containing protein</fullName>
    </recommendedName>
</protein>
<keyword evidence="3" id="KW-1185">Reference proteome</keyword>
<dbReference type="PROSITE" id="PS51819">
    <property type="entry name" value="VOC"/>
    <property type="match status" value="1"/>
</dbReference>
<dbReference type="CDD" id="cd07247">
    <property type="entry name" value="SgaA_N_like"/>
    <property type="match status" value="1"/>
</dbReference>
<dbReference type="Proteomes" id="UP000295399">
    <property type="component" value="Unassembled WGS sequence"/>
</dbReference>
<organism evidence="2 3">
    <name type="scientific">Rhodothalassium salexigens DSM 2132</name>
    <dbReference type="NCBI Taxonomy" id="1188247"/>
    <lineage>
        <taxon>Bacteria</taxon>
        <taxon>Pseudomonadati</taxon>
        <taxon>Pseudomonadota</taxon>
        <taxon>Alphaproteobacteria</taxon>
        <taxon>Rhodothalassiales</taxon>
        <taxon>Rhodothalassiaceae</taxon>
        <taxon>Rhodothalassium</taxon>
    </lineage>
</organism>
<dbReference type="InterPro" id="IPR053863">
    <property type="entry name" value="Glyoxy/Ble-like_N"/>
</dbReference>
<dbReference type="AlphaFoldDB" id="A0A4R2P866"/>
<gene>
    <name evidence="2" type="ORF">EV659_11231</name>
</gene>
<dbReference type="InterPro" id="IPR037523">
    <property type="entry name" value="VOC_core"/>
</dbReference>
<reference evidence="2 3" key="1">
    <citation type="submission" date="2019-03" db="EMBL/GenBank/DDBJ databases">
        <title>Genomic Encyclopedia of Type Strains, Phase IV (KMG-IV): sequencing the most valuable type-strain genomes for metagenomic binning, comparative biology and taxonomic classification.</title>
        <authorList>
            <person name="Goeker M."/>
        </authorList>
    </citation>
    <scope>NUCLEOTIDE SEQUENCE [LARGE SCALE GENOMIC DNA]</scope>
    <source>
        <strain evidence="2 3">DSM 2132</strain>
    </source>
</reference>
<sequence length="132" mass="14271">MAHSVVHFEILADDLERAQKFYGDVFGWTFQAWGPPDFFLIHTPKSDDPGIVEGALAKRTAPAGDGVNGFRCTITVPDVAAVAARITEAGGTLLNEPMEIPTVGKVAAFKDSEGNEVAVMEYDPADRRHVKD</sequence>
<dbReference type="SUPFAM" id="SSF54593">
    <property type="entry name" value="Glyoxalase/Bleomycin resistance protein/Dihydroxybiphenyl dioxygenase"/>
    <property type="match status" value="1"/>
</dbReference>
<dbReference type="InParanoid" id="A0A4R2P866"/>
<dbReference type="OrthoDB" id="9796521at2"/>
<feature type="domain" description="VOC" evidence="1">
    <location>
        <begin position="4"/>
        <end position="122"/>
    </location>
</feature>